<name>A0A6S6QW06_9FIRM</name>
<gene>
    <name evidence="1" type="ORF">acsn021_08180</name>
</gene>
<evidence type="ECO:0000313" key="1">
    <source>
        <dbReference type="EMBL" id="BCJ93249.1"/>
    </source>
</evidence>
<dbReference type="RefSeq" id="WP_184090108.1">
    <property type="nucleotide sequence ID" value="NZ_AP023367.1"/>
</dbReference>
<dbReference type="Proteomes" id="UP000515561">
    <property type="component" value="Chromosome"/>
</dbReference>
<dbReference type="KEGG" id="acel:acsn021_08180"/>
<reference evidence="1 2" key="1">
    <citation type="journal article" date="2016" name="Int. J. Syst. Evol. Microbiol.">
        <title>Descriptions of Anaerotaenia torta gen. nov., sp. nov. and Anaerocolumna cellulosilytica gen. nov., sp. nov. isolated from a methanogenic reactor of cattle waste.</title>
        <authorList>
            <person name="Uek A."/>
            <person name="Ohtaki Y."/>
            <person name="Kaku N."/>
            <person name="Ueki K."/>
        </authorList>
    </citation>
    <scope>NUCLEOTIDE SEQUENCE [LARGE SCALE GENOMIC DNA]</scope>
    <source>
        <strain evidence="1 2">SN021</strain>
    </source>
</reference>
<protein>
    <submittedName>
        <fullName evidence="1">Uncharacterized protein</fullName>
    </submittedName>
</protein>
<sequence>MKMKHLLLECYCSCDIPVENNPCYTNGKGIGIHCLQCENFSYTKCPHEIAYSNEDGVIEDMDDFIGFGGEMDVDDKEQRQKWITEWSNICREKISNAYDEYMDKRNQLE</sequence>
<proteinExistence type="predicted"/>
<keyword evidence="2" id="KW-1185">Reference proteome</keyword>
<organism evidence="1 2">
    <name type="scientific">Anaerocolumna cellulosilytica</name>
    <dbReference type="NCBI Taxonomy" id="433286"/>
    <lineage>
        <taxon>Bacteria</taxon>
        <taxon>Bacillati</taxon>
        <taxon>Bacillota</taxon>
        <taxon>Clostridia</taxon>
        <taxon>Lachnospirales</taxon>
        <taxon>Lachnospiraceae</taxon>
        <taxon>Anaerocolumna</taxon>
    </lineage>
</organism>
<evidence type="ECO:0000313" key="2">
    <source>
        <dbReference type="Proteomes" id="UP000515561"/>
    </source>
</evidence>
<dbReference type="EMBL" id="AP023367">
    <property type="protein sequence ID" value="BCJ93249.1"/>
    <property type="molecule type" value="Genomic_DNA"/>
</dbReference>
<dbReference type="AlphaFoldDB" id="A0A6S6QW06"/>
<accession>A0A6S6QW06</accession>